<sequence>MVTDITPLWYAPPIALPTTLLLIPTVLTLATLLAIHPIRRVTRYFVGTCLRAA</sequence>
<keyword evidence="1" id="KW-1133">Transmembrane helix</keyword>
<evidence type="ECO:0000313" key="2">
    <source>
        <dbReference type="EMBL" id="GES23028.1"/>
    </source>
</evidence>
<name>A0A5M3XXK1_9ACTN</name>
<organism evidence="2 3">
    <name type="scientific">Acrocarpospora pleiomorpha</name>
    <dbReference type="NCBI Taxonomy" id="90975"/>
    <lineage>
        <taxon>Bacteria</taxon>
        <taxon>Bacillati</taxon>
        <taxon>Actinomycetota</taxon>
        <taxon>Actinomycetes</taxon>
        <taxon>Streptosporangiales</taxon>
        <taxon>Streptosporangiaceae</taxon>
        <taxon>Acrocarpospora</taxon>
    </lineage>
</organism>
<dbReference type="AlphaFoldDB" id="A0A5M3XXK1"/>
<comment type="caution">
    <text evidence="2">The sequence shown here is derived from an EMBL/GenBank/DDBJ whole genome shotgun (WGS) entry which is preliminary data.</text>
</comment>
<feature type="transmembrane region" description="Helical" evidence="1">
    <location>
        <begin position="14"/>
        <end position="35"/>
    </location>
</feature>
<gene>
    <name evidence="2" type="ORF">Aple_059270</name>
</gene>
<keyword evidence="3" id="KW-1185">Reference proteome</keyword>
<dbReference type="Proteomes" id="UP000377595">
    <property type="component" value="Unassembled WGS sequence"/>
</dbReference>
<protein>
    <submittedName>
        <fullName evidence="2">Uncharacterized protein</fullName>
    </submittedName>
</protein>
<evidence type="ECO:0000313" key="3">
    <source>
        <dbReference type="Proteomes" id="UP000377595"/>
    </source>
</evidence>
<keyword evidence="1" id="KW-0812">Transmembrane</keyword>
<proteinExistence type="predicted"/>
<evidence type="ECO:0000256" key="1">
    <source>
        <dbReference type="SAM" id="Phobius"/>
    </source>
</evidence>
<dbReference type="EMBL" id="BLAF01000037">
    <property type="protein sequence ID" value="GES23028.1"/>
    <property type="molecule type" value="Genomic_DNA"/>
</dbReference>
<accession>A0A5M3XXK1</accession>
<reference evidence="2 3" key="1">
    <citation type="submission" date="2019-10" db="EMBL/GenBank/DDBJ databases">
        <title>Whole genome shotgun sequence of Acrocarpospora pleiomorpha NBRC 16267.</title>
        <authorList>
            <person name="Ichikawa N."/>
            <person name="Kimura A."/>
            <person name="Kitahashi Y."/>
            <person name="Komaki H."/>
            <person name="Oguchi A."/>
        </authorList>
    </citation>
    <scope>NUCLEOTIDE SEQUENCE [LARGE SCALE GENOMIC DNA]</scope>
    <source>
        <strain evidence="2 3">NBRC 16267</strain>
    </source>
</reference>
<keyword evidence="1" id="KW-0472">Membrane</keyword>